<reference evidence="2 3" key="1">
    <citation type="submission" date="2023-02" db="EMBL/GenBank/DDBJ databases">
        <title>LHISI_Scaffold_Assembly.</title>
        <authorList>
            <person name="Stuart O.P."/>
            <person name="Cleave R."/>
            <person name="Magrath M.J.L."/>
            <person name="Mikheyev A.S."/>
        </authorList>
    </citation>
    <scope>NUCLEOTIDE SEQUENCE [LARGE SCALE GENOMIC DNA]</scope>
    <source>
        <strain evidence="2">Daus_M_001</strain>
        <tissue evidence="2">Leg muscle</tissue>
    </source>
</reference>
<evidence type="ECO:0000256" key="1">
    <source>
        <dbReference type="SAM" id="MobiDB-lite"/>
    </source>
</evidence>
<dbReference type="Proteomes" id="UP001159363">
    <property type="component" value="Chromosome 10"/>
</dbReference>
<feature type="compositionally biased region" description="Polar residues" evidence="1">
    <location>
        <begin position="118"/>
        <end position="132"/>
    </location>
</feature>
<keyword evidence="3" id="KW-1185">Reference proteome</keyword>
<dbReference type="EMBL" id="JARBHB010000011">
    <property type="protein sequence ID" value="KAJ8872307.1"/>
    <property type="molecule type" value="Genomic_DNA"/>
</dbReference>
<evidence type="ECO:0000313" key="3">
    <source>
        <dbReference type="Proteomes" id="UP001159363"/>
    </source>
</evidence>
<feature type="compositionally biased region" description="Polar residues" evidence="1">
    <location>
        <begin position="91"/>
        <end position="101"/>
    </location>
</feature>
<evidence type="ECO:0000313" key="2">
    <source>
        <dbReference type="EMBL" id="KAJ8872307.1"/>
    </source>
</evidence>
<feature type="compositionally biased region" description="Basic and acidic residues" evidence="1">
    <location>
        <begin position="172"/>
        <end position="181"/>
    </location>
</feature>
<comment type="caution">
    <text evidence="2">The sequence shown here is derived from an EMBL/GenBank/DDBJ whole genome shotgun (WGS) entry which is preliminary data.</text>
</comment>
<name>A0ABQ9GJX0_9NEOP</name>
<feature type="region of interest" description="Disordered" evidence="1">
    <location>
        <begin position="172"/>
        <end position="211"/>
    </location>
</feature>
<proteinExistence type="predicted"/>
<protein>
    <submittedName>
        <fullName evidence="2">Uncharacterized protein</fullName>
    </submittedName>
</protein>
<sequence length="243" mass="27012">MSQGNMKSGLKATGIYPFNPLIIPDKAFSPSAATELPPLEPATDEQDIAEQMPPESTFANPTPGPSGSPRLPLSRHTQVTVTSTSRKRPSNPATSTYSDVMSPSADAPDSSDDGGHEMSQTPDSSAKSSTHRSFTELFPTPLRKKKTTCNMKPAINSHGLLLSKRLFQDIETSKQEKETKKNTNRRKRQATNENSNDFNRSRGKQRRDRQTDTNTCRELVLYCVRQGRGERHEALCSLWRTHP</sequence>
<feature type="compositionally biased region" description="Low complexity" evidence="1">
    <location>
        <begin position="65"/>
        <end position="75"/>
    </location>
</feature>
<gene>
    <name evidence="2" type="ORF">PR048_025911</name>
</gene>
<organism evidence="2 3">
    <name type="scientific">Dryococelus australis</name>
    <dbReference type="NCBI Taxonomy" id="614101"/>
    <lineage>
        <taxon>Eukaryota</taxon>
        <taxon>Metazoa</taxon>
        <taxon>Ecdysozoa</taxon>
        <taxon>Arthropoda</taxon>
        <taxon>Hexapoda</taxon>
        <taxon>Insecta</taxon>
        <taxon>Pterygota</taxon>
        <taxon>Neoptera</taxon>
        <taxon>Polyneoptera</taxon>
        <taxon>Phasmatodea</taxon>
        <taxon>Verophasmatodea</taxon>
        <taxon>Anareolatae</taxon>
        <taxon>Phasmatidae</taxon>
        <taxon>Eurycanthinae</taxon>
        <taxon>Dryococelus</taxon>
    </lineage>
</organism>
<feature type="region of interest" description="Disordered" evidence="1">
    <location>
        <begin position="21"/>
        <end position="149"/>
    </location>
</feature>
<accession>A0ABQ9GJX0</accession>